<dbReference type="EMBL" id="CAJOBJ010017565">
    <property type="protein sequence ID" value="CAF4193392.1"/>
    <property type="molecule type" value="Genomic_DNA"/>
</dbReference>
<dbReference type="Proteomes" id="UP000681720">
    <property type="component" value="Unassembled WGS sequence"/>
</dbReference>
<gene>
    <name evidence="1" type="ORF">GIL414_LOCUS21308</name>
</gene>
<feature type="non-terminal residue" evidence="1">
    <location>
        <position position="34"/>
    </location>
</feature>
<dbReference type="AlphaFoldDB" id="A0A8S2RYE7"/>
<reference evidence="1" key="1">
    <citation type="submission" date="2021-02" db="EMBL/GenBank/DDBJ databases">
        <authorList>
            <person name="Nowell W R."/>
        </authorList>
    </citation>
    <scope>NUCLEOTIDE SEQUENCE</scope>
</reference>
<evidence type="ECO:0000313" key="1">
    <source>
        <dbReference type="EMBL" id="CAF4193392.1"/>
    </source>
</evidence>
<evidence type="ECO:0000313" key="2">
    <source>
        <dbReference type="Proteomes" id="UP000681720"/>
    </source>
</evidence>
<protein>
    <submittedName>
        <fullName evidence="1">Uncharacterized protein</fullName>
    </submittedName>
</protein>
<accession>A0A8S2RYE7</accession>
<name>A0A8S2RYE7_9BILA</name>
<proteinExistence type="predicted"/>
<sequence>MPNLSIGERVLNYRKSIDVYQINFEKSEEATITW</sequence>
<organism evidence="1 2">
    <name type="scientific">Rotaria magnacalcarata</name>
    <dbReference type="NCBI Taxonomy" id="392030"/>
    <lineage>
        <taxon>Eukaryota</taxon>
        <taxon>Metazoa</taxon>
        <taxon>Spiralia</taxon>
        <taxon>Gnathifera</taxon>
        <taxon>Rotifera</taxon>
        <taxon>Eurotatoria</taxon>
        <taxon>Bdelloidea</taxon>
        <taxon>Philodinida</taxon>
        <taxon>Philodinidae</taxon>
        <taxon>Rotaria</taxon>
    </lineage>
</organism>
<comment type="caution">
    <text evidence="1">The sequence shown here is derived from an EMBL/GenBank/DDBJ whole genome shotgun (WGS) entry which is preliminary data.</text>
</comment>